<feature type="non-terminal residue" evidence="1">
    <location>
        <position position="1"/>
    </location>
</feature>
<accession>A0AAN5CGE4</accession>
<organism evidence="1 2">
    <name type="scientific">Pristionchus mayeri</name>
    <dbReference type="NCBI Taxonomy" id="1317129"/>
    <lineage>
        <taxon>Eukaryota</taxon>
        <taxon>Metazoa</taxon>
        <taxon>Ecdysozoa</taxon>
        <taxon>Nematoda</taxon>
        <taxon>Chromadorea</taxon>
        <taxon>Rhabditida</taxon>
        <taxon>Rhabditina</taxon>
        <taxon>Diplogasteromorpha</taxon>
        <taxon>Diplogasteroidea</taxon>
        <taxon>Neodiplogasteridae</taxon>
        <taxon>Pristionchus</taxon>
    </lineage>
</organism>
<gene>
    <name evidence="1" type="ORF">PMAYCL1PPCAC_13099</name>
</gene>
<proteinExistence type="predicted"/>
<protein>
    <submittedName>
        <fullName evidence="1">Uncharacterized protein</fullName>
    </submittedName>
</protein>
<sequence length="62" mass="7150">EHRSCSFSRCRSHDISAWLIPPSFLRLLSTISGTLMRRPSLALYRGTISDESPTSYQFRTFL</sequence>
<feature type="non-terminal residue" evidence="1">
    <location>
        <position position="62"/>
    </location>
</feature>
<name>A0AAN5CGE4_9BILA</name>
<dbReference type="Proteomes" id="UP001328107">
    <property type="component" value="Unassembled WGS sequence"/>
</dbReference>
<evidence type="ECO:0000313" key="2">
    <source>
        <dbReference type="Proteomes" id="UP001328107"/>
    </source>
</evidence>
<comment type="caution">
    <text evidence="1">The sequence shown here is derived from an EMBL/GenBank/DDBJ whole genome shotgun (WGS) entry which is preliminary data.</text>
</comment>
<dbReference type="EMBL" id="BTRK01000003">
    <property type="protein sequence ID" value="GMR42904.1"/>
    <property type="molecule type" value="Genomic_DNA"/>
</dbReference>
<reference evidence="2" key="1">
    <citation type="submission" date="2022-10" db="EMBL/GenBank/DDBJ databases">
        <title>Genome assembly of Pristionchus species.</title>
        <authorList>
            <person name="Yoshida K."/>
            <person name="Sommer R.J."/>
        </authorList>
    </citation>
    <scope>NUCLEOTIDE SEQUENCE [LARGE SCALE GENOMIC DNA]</scope>
    <source>
        <strain evidence="2">RS5460</strain>
    </source>
</reference>
<dbReference type="AlphaFoldDB" id="A0AAN5CGE4"/>
<evidence type="ECO:0000313" key="1">
    <source>
        <dbReference type="EMBL" id="GMR42904.1"/>
    </source>
</evidence>
<keyword evidence="2" id="KW-1185">Reference proteome</keyword>